<keyword evidence="6" id="KW-1185">Reference proteome</keyword>
<dbReference type="PANTHER" id="PTHR34698">
    <property type="entry name" value="5-OXOPROLINASE SUBUNIT B"/>
    <property type="match status" value="1"/>
</dbReference>
<dbReference type="NCBIfam" id="TIGR00370">
    <property type="entry name" value="5-oxoprolinase subunit PxpB"/>
    <property type="match status" value="1"/>
</dbReference>
<evidence type="ECO:0000256" key="1">
    <source>
        <dbReference type="ARBA" id="ARBA00022741"/>
    </source>
</evidence>
<organism evidence="5 6">
    <name type="scientific">Amycolatopsis arida</name>
    <dbReference type="NCBI Taxonomy" id="587909"/>
    <lineage>
        <taxon>Bacteria</taxon>
        <taxon>Bacillati</taxon>
        <taxon>Actinomycetota</taxon>
        <taxon>Actinomycetes</taxon>
        <taxon>Pseudonocardiales</taxon>
        <taxon>Pseudonocardiaceae</taxon>
        <taxon>Amycolatopsis</taxon>
    </lineage>
</organism>
<dbReference type="SUPFAM" id="SSF50891">
    <property type="entry name" value="Cyclophilin-like"/>
    <property type="match status" value="1"/>
</dbReference>
<reference evidence="6" key="1">
    <citation type="submission" date="2016-10" db="EMBL/GenBank/DDBJ databases">
        <authorList>
            <person name="Varghese N."/>
            <person name="Submissions S."/>
        </authorList>
    </citation>
    <scope>NUCLEOTIDE SEQUENCE [LARGE SCALE GENOMIC DNA]</scope>
    <source>
        <strain evidence="6">CGMCC 4.5579</strain>
    </source>
</reference>
<dbReference type="STRING" id="587909.SAMN05421810_103289"/>
<dbReference type="Pfam" id="PF02682">
    <property type="entry name" value="CT_C_D"/>
    <property type="match status" value="1"/>
</dbReference>
<keyword evidence="3" id="KW-0067">ATP-binding</keyword>
<dbReference type="SMART" id="SM00796">
    <property type="entry name" value="AHS1"/>
    <property type="match status" value="1"/>
</dbReference>
<accession>A0A1I5SVI5</accession>
<keyword evidence="1" id="KW-0547">Nucleotide-binding</keyword>
<gene>
    <name evidence="5" type="ORF">SAMN05421810_103289</name>
</gene>
<dbReference type="Gene3D" id="2.40.100.10">
    <property type="entry name" value="Cyclophilin-like"/>
    <property type="match status" value="1"/>
</dbReference>
<dbReference type="Gene3D" id="3.30.1360.40">
    <property type="match status" value="1"/>
</dbReference>
<dbReference type="RefSeq" id="WP_092529939.1">
    <property type="nucleotide sequence ID" value="NZ_FOWW01000003.1"/>
</dbReference>
<dbReference type="InterPro" id="IPR010016">
    <property type="entry name" value="PxpB"/>
</dbReference>
<dbReference type="GO" id="GO:0005524">
    <property type="term" value="F:ATP binding"/>
    <property type="evidence" value="ECO:0007669"/>
    <property type="project" value="UniProtKB-KW"/>
</dbReference>
<dbReference type="InterPro" id="IPR029000">
    <property type="entry name" value="Cyclophilin-like_dom_sf"/>
</dbReference>
<name>A0A1I5SVI5_9PSEU</name>
<feature type="domain" description="Carboxyltransferase" evidence="4">
    <location>
        <begin position="7"/>
        <end position="197"/>
    </location>
</feature>
<evidence type="ECO:0000313" key="6">
    <source>
        <dbReference type="Proteomes" id="UP000198727"/>
    </source>
</evidence>
<dbReference type="PANTHER" id="PTHR34698:SF2">
    <property type="entry name" value="5-OXOPROLINASE SUBUNIT B"/>
    <property type="match status" value="1"/>
</dbReference>
<proteinExistence type="predicted"/>
<dbReference type="Proteomes" id="UP000198727">
    <property type="component" value="Unassembled WGS sequence"/>
</dbReference>
<evidence type="ECO:0000313" key="5">
    <source>
        <dbReference type="EMBL" id="SFP74739.1"/>
    </source>
</evidence>
<protein>
    <submittedName>
        <fullName evidence="5">Sensor histidine kinase inhibitor, KipI family</fullName>
    </submittedName>
</protein>
<evidence type="ECO:0000256" key="3">
    <source>
        <dbReference type="ARBA" id="ARBA00022840"/>
    </source>
</evidence>
<dbReference type="AlphaFoldDB" id="A0A1I5SVI5"/>
<dbReference type="EMBL" id="FOWW01000003">
    <property type="protein sequence ID" value="SFP74739.1"/>
    <property type="molecule type" value="Genomic_DNA"/>
</dbReference>
<dbReference type="InterPro" id="IPR003833">
    <property type="entry name" value="CT_C_D"/>
</dbReference>
<keyword evidence="2" id="KW-0378">Hydrolase</keyword>
<evidence type="ECO:0000256" key="2">
    <source>
        <dbReference type="ARBA" id="ARBA00022801"/>
    </source>
</evidence>
<dbReference type="GO" id="GO:0016787">
    <property type="term" value="F:hydrolase activity"/>
    <property type="evidence" value="ECO:0007669"/>
    <property type="project" value="UniProtKB-KW"/>
</dbReference>
<evidence type="ECO:0000259" key="4">
    <source>
        <dbReference type="SMART" id="SM00796"/>
    </source>
</evidence>
<sequence>MPPGSGPRWRRYGTDAVLLDCASLAEAVAARATVAAAGRDDVVELVPGARSLLIQVRGGERALTEIRELVESADLAHPPATEAREVVLDVRYDGADLDEVARTAGLDVAEVVALHTGAEYTVAFTGFAPGFGYLTGLPEPLRQPRLATPRTRVPAGSVGVAGEFTGVYPRSSPGGWRLLGRTDAVLFDPRAERPALLAPGDRVRFRSVE</sequence>
<dbReference type="OrthoDB" id="9778567at2"/>